<evidence type="ECO:0000256" key="2">
    <source>
        <dbReference type="SAM" id="SignalP"/>
    </source>
</evidence>
<name>A0A2Z6AYR7_9BACT</name>
<dbReference type="KEGG" id="dfl:DFE_1663"/>
<accession>A0A2Z6AYR7</accession>
<dbReference type="InterPro" id="IPR001638">
    <property type="entry name" value="Solute-binding_3/MltF_N"/>
</dbReference>
<dbReference type="OrthoDB" id="5296159at2"/>
<keyword evidence="1 2" id="KW-0732">Signal</keyword>
<evidence type="ECO:0000313" key="4">
    <source>
        <dbReference type="EMBL" id="BBD08389.1"/>
    </source>
</evidence>
<dbReference type="PANTHER" id="PTHR35936">
    <property type="entry name" value="MEMBRANE-BOUND LYTIC MUREIN TRANSGLYCOSYLASE F"/>
    <property type="match status" value="1"/>
</dbReference>
<sequence length="248" mass="28165">MFRSVAVALFILLTVGSCAQAETIRLATLEWPPYIGQELEQQGYVAEIIRTAFARSDIEVDLTFMPWKRTVEETRVGRFQGYVPEYFSQELRKDFVFSIPVPGGPLVLLARRGSGISYSTLKDLTPYRIGIVKGYVNTREFDAASYLNKQPFVDDLTNLRMLLRKRVDLVTMDLLVGLYLARKHLGGTRDIEALQPALEHKLLYLCFPKSRDDHLRLLVAFNSGITAMMADGTLAVIQDRHGFVQSEW</sequence>
<dbReference type="SUPFAM" id="SSF53850">
    <property type="entry name" value="Periplasmic binding protein-like II"/>
    <property type="match status" value="1"/>
</dbReference>
<protein>
    <submittedName>
        <fullName evidence="4">ABC-type transporter, periplasmic subunit family 3</fullName>
    </submittedName>
</protein>
<feature type="signal peptide" evidence="2">
    <location>
        <begin position="1"/>
        <end position="21"/>
    </location>
</feature>
<reference evidence="4 5" key="1">
    <citation type="journal article" date="2018" name="Sci. Adv.">
        <title>Multi-heme cytochromes provide a pathway for survival in energy-limited environments.</title>
        <authorList>
            <person name="Deng X."/>
            <person name="Dohmae N."/>
            <person name="Nealson K.H."/>
            <person name="Hashimoto K."/>
            <person name="Okamoto A."/>
        </authorList>
    </citation>
    <scope>NUCLEOTIDE SEQUENCE [LARGE SCALE GENOMIC DNA]</scope>
    <source>
        <strain evidence="4 5">IS5</strain>
    </source>
</reference>
<evidence type="ECO:0000256" key="1">
    <source>
        <dbReference type="ARBA" id="ARBA00022729"/>
    </source>
</evidence>
<dbReference type="PANTHER" id="PTHR35936:SF25">
    <property type="entry name" value="ABC TRANSPORTER SUBSTRATE-BINDING PROTEIN"/>
    <property type="match status" value="1"/>
</dbReference>
<dbReference type="Pfam" id="PF00497">
    <property type="entry name" value="SBP_bac_3"/>
    <property type="match status" value="1"/>
</dbReference>
<evidence type="ECO:0000313" key="5">
    <source>
        <dbReference type="Proteomes" id="UP000269883"/>
    </source>
</evidence>
<dbReference type="RefSeq" id="WP_126378441.1">
    <property type="nucleotide sequence ID" value="NZ_AP017378.1"/>
</dbReference>
<proteinExistence type="predicted"/>
<dbReference type="EMBL" id="AP017378">
    <property type="protein sequence ID" value="BBD08389.1"/>
    <property type="molecule type" value="Genomic_DNA"/>
</dbReference>
<feature type="chain" id="PRO_5016232995" evidence="2">
    <location>
        <begin position="22"/>
        <end position="248"/>
    </location>
</feature>
<evidence type="ECO:0000259" key="3">
    <source>
        <dbReference type="Pfam" id="PF00497"/>
    </source>
</evidence>
<gene>
    <name evidence="4" type="ORF">DFE_1663</name>
</gene>
<keyword evidence="5" id="KW-1185">Reference proteome</keyword>
<dbReference type="AlphaFoldDB" id="A0A2Z6AYR7"/>
<dbReference type="Gene3D" id="3.40.190.10">
    <property type="entry name" value="Periplasmic binding protein-like II"/>
    <property type="match status" value="2"/>
</dbReference>
<organism evidence="4 5">
    <name type="scientific">Desulfovibrio ferrophilus</name>
    <dbReference type="NCBI Taxonomy" id="241368"/>
    <lineage>
        <taxon>Bacteria</taxon>
        <taxon>Pseudomonadati</taxon>
        <taxon>Thermodesulfobacteriota</taxon>
        <taxon>Desulfovibrionia</taxon>
        <taxon>Desulfovibrionales</taxon>
        <taxon>Desulfovibrionaceae</taxon>
        <taxon>Desulfovibrio</taxon>
    </lineage>
</organism>
<feature type="domain" description="Solute-binding protein family 3/N-terminal" evidence="3">
    <location>
        <begin position="31"/>
        <end position="241"/>
    </location>
</feature>
<dbReference type="Proteomes" id="UP000269883">
    <property type="component" value="Chromosome"/>
</dbReference>
<dbReference type="PROSITE" id="PS51257">
    <property type="entry name" value="PROKAR_LIPOPROTEIN"/>
    <property type="match status" value="1"/>
</dbReference>